<protein>
    <submittedName>
        <fullName evidence="1">Uncharacterized protein</fullName>
    </submittedName>
</protein>
<sequence length="160" mass="17582">MTRIKLHVLVAQSDDQARADPLWQWFEKDDAQSAILLSCSESLVETAKGAAWHYQRQLSLNEYVCFCCKAQGPVLALLRDVFLQALHRKIKPFAAVVVHTTEPLDAISLARALVLDPFLADRYEYSETGQTPSACVGVMGAALAKARALERQGPGTPSDL</sequence>
<keyword evidence="2" id="KW-1185">Reference proteome</keyword>
<organism evidence="1 2">
    <name type="scientific">Neopusillimonas maritima</name>
    <dbReference type="NCBI Taxonomy" id="2026239"/>
    <lineage>
        <taxon>Bacteria</taxon>
        <taxon>Pseudomonadati</taxon>
        <taxon>Pseudomonadota</taxon>
        <taxon>Betaproteobacteria</taxon>
        <taxon>Burkholderiales</taxon>
        <taxon>Alcaligenaceae</taxon>
        <taxon>Neopusillimonas</taxon>
    </lineage>
</organism>
<dbReference type="RefSeq" id="WP_119442055.1">
    <property type="nucleotide sequence ID" value="NZ_CP170494.1"/>
</dbReference>
<comment type="caution">
    <text evidence="1">The sequence shown here is derived from an EMBL/GenBank/DDBJ whole genome shotgun (WGS) entry which is preliminary data.</text>
</comment>
<evidence type="ECO:0000313" key="2">
    <source>
        <dbReference type="Proteomes" id="UP000266483"/>
    </source>
</evidence>
<name>A0ABX9MX81_9BURK</name>
<accession>A0ABX9MX81</accession>
<reference evidence="1 2" key="1">
    <citation type="submission" date="2017-08" db="EMBL/GenBank/DDBJ databases">
        <title>Pusillimonas indicus sp. nov., a member of the family Alcaligenaceae isolated from surface seawater.</title>
        <authorList>
            <person name="Li J."/>
        </authorList>
    </citation>
    <scope>NUCLEOTIDE SEQUENCE [LARGE SCALE GENOMIC DNA]</scope>
    <source>
        <strain evidence="1 2">17-4A</strain>
    </source>
</reference>
<dbReference type="Proteomes" id="UP000266483">
    <property type="component" value="Unassembled WGS sequence"/>
</dbReference>
<gene>
    <name evidence="1" type="ORF">CJO09_08870</name>
</gene>
<dbReference type="EMBL" id="NQOU01000003">
    <property type="protein sequence ID" value="RII82699.1"/>
    <property type="molecule type" value="Genomic_DNA"/>
</dbReference>
<proteinExistence type="predicted"/>
<evidence type="ECO:0000313" key="1">
    <source>
        <dbReference type="EMBL" id="RII82699.1"/>
    </source>
</evidence>